<keyword evidence="2" id="KW-0482">Metalloprotease</keyword>
<keyword evidence="2" id="KW-0645">Protease</keyword>
<sequence>METAKKPSLELIKRKPDLPYKIIIPVEVEKKIRLLCTHISQVEWSGVLFYQVEGAFNDKDNPLTIKCVDIFQMDKGTGGYTEFNVSPDIVSYMIDHPELLSEDVFQGLIHSHNNMATFFSGTDTGTLSQEGEDMAHFVSLIVNNAGTYSAAVTRRYKAKQQVKEEFTYPTWKEGEVTGTDEFEAEEEYLEWFPLEIQKETVPVDEVEKEMLARMKEIDAEKAKKVYKPGATYGGYNGYGNNYGTTGYQSRYPGLQVGTASGKPAGGNYVPVGQYEQPKKKFEEHKSSFPAQGSSYPAPTQKDLPFEKPDDDYAIPYGTVRANAKVIDWLVRQIITGSIILPVESKVDINKWMNSMDKVYSDRFDSVKEFEVFASNFIDFLVNYTTDDTLVDILDDTEMIAILAYEVRLALEELPSNVWMKSYISCLDDYIL</sequence>
<dbReference type="GeneID" id="75692008"/>
<feature type="region of interest" description="Disordered" evidence="1">
    <location>
        <begin position="281"/>
        <end position="304"/>
    </location>
</feature>
<keyword evidence="3" id="KW-1185">Reference proteome</keyword>
<gene>
    <name evidence="2" type="primary">gp_22750</name>
</gene>
<dbReference type="Proteomes" id="UP000827799">
    <property type="component" value="Segment"/>
</dbReference>
<evidence type="ECO:0000313" key="3">
    <source>
        <dbReference type="Proteomes" id="UP000827799"/>
    </source>
</evidence>
<dbReference type="RefSeq" id="YP_010359657.1">
    <property type="nucleotide sequence ID" value="NC_062775.1"/>
</dbReference>
<proteinExistence type="predicted"/>
<dbReference type="GO" id="GO:0008237">
    <property type="term" value="F:metallopeptidase activity"/>
    <property type="evidence" value="ECO:0007669"/>
    <property type="project" value="UniProtKB-KW"/>
</dbReference>
<evidence type="ECO:0000256" key="1">
    <source>
        <dbReference type="SAM" id="MobiDB-lite"/>
    </source>
</evidence>
<dbReference type="KEGG" id="vg:75692008"/>
<name>A0AAE7V307_9CAUD</name>
<reference evidence="2 3" key="1">
    <citation type="submission" date="2021-04" db="EMBL/GenBank/DDBJ databases">
        <authorList>
            <person name="Shkoporov A.N."/>
            <person name="Stockdale S.R."/>
            <person name="Guerin E."/>
            <person name="Ross R.P."/>
            <person name="Hill C."/>
        </authorList>
    </citation>
    <scope>NUCLEOTIDE SEQUENCE [LARGE SCALE GENOMIC DNA]</scope>
    <source>
        <strain evidence="3">cr18_1</strain>
    </source>
</reference>
<accession>A0AAE7V307</accession>
<protein>
    <submittedName>
        <fullName evidence="2">Metalloprotease domain protein</fullName>
    </submittedName>
</protein>
<keyword evidence="2" id="KW-0378">Hydrolase</keyword>
<dbReference type="EMBL" id="MZ130485">
    <property type="protein sequence ID" value="QWM90085.1"/>
    <property type="molecule type" value="Genomic_DNA"/>
</dbReference>
<evidence type="ECO:0000313" key="2">
    <source>
        <dbReference type="EMBL" id="QWM90085.1"/>
    </source>
</evidence>
<feature type="compositionally biased region" description="Polar residues" evidence="1">
    <location>
        <begin position="288"/>
        <end position="297"/>
    </location>
</feature>
<organism evidence="2 3">
    <name type="scientific">uncultured phage cr18_1</name>
    <dbReference type="NCBI Taxonomy" id="2986407"/>
    <lineage>
        <taxon>Viruses</taxon>
        <taxon>Duplodnaviria</taxon>
        <taxon>Heunggongvirae</taxon>
        <taxon>Uroviricota</taxon>
        <taxon>Caudoviricetes</taxon>
        <taxon>Crassvirales</taxon>
        <taxon>Steigviridae</taxon>
        <taxon>Asinivirinae</taxon>
        <taxon>Lebriduvirus</taxon>
        <taxon>Lebriduvirus gastrointestinalis</taxon>
    </lineage>
</organism>